<keyword evidence="1" id="KW-0732">Signal</keyword>
<keyword evidence="4" id="KW-1185">Reference proteome</keyword>
<evidence type="ECO:0000313" key="3">
    <source>
        <dbReference type="EMBL" id="PTX59694.1"/>
    </source>
</evidence>
<feature type="domain" description="Right handed beta helix" evidence="2">
    <location>
        <begin position="413"/>
        <end position="580"/>
    </location>
</feature>
<feature type="chain" id="PRO_5015691922" evidence="1">
    <location>
        <begin position="21"/>
        <end position="586"/>
    </location>
</feature>
<dbReference type="InterPro" id="IPR011050">
    <property type="entry name" value="Pectin_lyase_fold/virulence"/>
</dbReference>
<dbReference type="InterPro" id="IPR012334">
    <property type="entry name" value="Pectin_lyas_fold"/>
</dbReference>
<reference evidence="3 4" key="1">
    <citation type="submission" date="2018-04" db="EMBL/GenBank/DDBJ databases">
        <title>Genomic Encyclopedia of Archaeal and Bacterial Type Strains, Phase II (KMG-II): from individual species to whole genera.</title>
        <authorList>
            <person name="Goeker M."/>
        </authorList>
    </citation>
    <scope>NUCLEOTIDE SEQUENCE [LARGE SCALE GENOMIC DNA]</scope>
    <source>
        <strain evidence="3 4">DSM 25731</strain>
    </source>
</reference>
<dbReference type="Gene3D" id="2.160.20.10">
    <property type="entry name" value="Single-stranded right-handed beta-helix, Pectin lyase-like"/>
    <property type="match status" value="2"/>
</dbReference>
<sequence>MKNTVRFLLVALICCSQLNAQYEFSLPEHFRTQRNLPLLDFPTTIDVKLTDFGAIPNDGKDDGAAFRKALDFCKKVSKTGTGVRLSFFKGRYDLFSGKNRFHLIELKNASNIIIDGNGSEIIVHNPLKGFFSIFKSENIIVKNLVIDYDPLPFTQGKIVAVDVNKKTFDFQIEEGFPSLNHDMFQKANRVWGMLMDPKIPGKLKDGAPNYYASKDFEELKPGTFRIKMKGARLLKFMEVGDLYVHVARNNGSTIFKSNASKNITYLNNTSYTSPAGSYAAVNMEEWNIIGCEVKLKEGRLHSANADCMHVNGGKFGPWIENSLFEGYSDDAINMKNTKRYILKQISSTELIVKWKVVKGDVLRIYNPREGKYLGTYKVLSNTFLGDAKMQITVDKPLPENLKVGDTKKADIAYMDNESNESFVIKNNTFRNARRYGILIQASHGLIEKNVFENLSQSAITLINGVDWGEGFIAHNIVINQNIFNNCGYDETYLTNKDFATIQMRVVKLKNPDADTKWNGVATADWQGLNNIQITNNIFSYNKRALSVESSTNTVIKGNKFLRNSKDQSKEHEILYENNNTNLIFEK</sequence>
<evidence type="ECO:0000259" key="2">
    <source>
        <dbReference type="Pfam" id="PF13229"/>
    </source>
</evidence>
<dbReference type="SUPFAM" id="SSF51126">
    <property type="entry name" value="Pectin lyase-like"/>
    <property type="match status" value="1"/>
</dbReference>
<dbReference type="OrthoDB" id="9807299at2"/>
<evidence type="ECO:0000256" key="1">
    <source>
        <dbReference type="SAM" id="SignalP"/>
    </source>
</evidence>
<dbReference type="InterPro" id="IPR006626">
    <property type="entry name" value="PbH1"/>
</dbReference>
<organism evidence="3 4">
    <name type="scientific">Kordia periserrulae</name>
    <dbReference type="NCBI Taxonomy" id="701523"/>
    <lineage>
        <taxon>Bacteria</taxon>
        <taxon>Pseudomonadati</taxon>
        <taxon>Bacteroidota</taxon>
        <taxon>Flavobacteriia</taxon>
        <taxon>Flavobacteriales</taxon>
        <taxon>Flavobacteriaceae</taxon>
        <taxon>Kordia</taxon>
    </lineage>
</organism>
<gene>
    <name evidence="3" type="ORF">C8N46_1084</name>
</gene>
<dbReference type="EMBL" id="QBKT01000008">
    <property type="protein sequence ID" value="PTX59694.1"/>
    <property type="molecule type" value="Genomic_DNA"/>
</dbReference>
<dbReference type="SMART" id="SM00710">
    <property type="entry name" value="PbH1"/>
    <property type="match status" value="6"/>
</dbReference>
<dbReference type="Pfam" id="PF13229">
    <property type="entry name" value="Beta_helix"/>
    <property type="match status" value="1"/>
</dbReference>
<feature type="signal peptide" evidence="1">
    <location>
        <begin position="1"/>
        <end position="20"/>
    </location>
</feature>
<accession>A0A2T6BUG2</accession>
<dbReference type="Proteomes" id="UP000244090">
    <property type="component" value="Unassembled WGS sequence"/>
</dbReference>
<comment type="caution">
    <text evidence="3">The sequence shown here is derived from an EMBL/GenBank/DDBJ whole genome shotgun (WGS) entry which is preliminary data.</text>
</comment>
<name>A0A2T6BUG2_9FLAO</name>
<protein>
    <submittedName>
        <fullName evidence="3">Parallel beta-helix repeat protein</fullName>
    </submittedName>
</protein>
<proteinExistence type="predicted"/>
<dbReference type="AlphaFoldDB" id="A0A2T6BUG2"/>
<evidence type="ECO:0000313" key="4">
    <source>
        <dbReference type="Proteomes" id="UP000244090"/>
    </source>
</evidence>
<dbReference type="RefSeq" id="WP_108115855.1">
    <property type="nucleotide sequence ID" value="NZ_QBKT01000008.1"/>
</dbReference>
<dbReference type="InterPro" id="IPR039448">
    <property type="entry name" value="Beta_helix"/>
</dbReference>